<protein>
    <submittedName>
        <fullName evidence="1">Uncharacterized protein</fullName>
    </submittedName>
</protein>
<evidence type="ECO:0000313" key="1">
    <source>
        <dbReference type="EMBL" id="JAC62433.1"/>
    </source>
</evidence>
<organism evidence="1">
    <name type="scientific">Tetraselmis sp. GSL018</name>
    <dbReference type="NCBI Taxonomy" id="582737"/>
    <lineage>
        <taxon>Eukaryota</taxon>
        <taxon>Viridiplantae</taxon>
        <taxon>Chlorophyta</taxon>
        <taxon>core chlorophytes</taxon>
        <taxon>Chlorodendrophyceae</taxon>
        <taxon>Chlorodendrales</taxon>
        <taxon>Chlorodendraceae</taxon>
        <taxon>Tetraselmis</taxon>
    </lineage>
</organism>
<dbReference type="EMBL" id="GBEZ01024568">
    <property type="protein sequence ID" value="JAC62433.1"/>
    <property type="molecule type" value="Transcribed_RNA"/>
</dbReference>
<sequence length="59" mass="6450">RASGICFAGTPSPKSHPTVPHALQPWHLRGCLSCLDEMFVPGALFRRMNFPPGTPSSRM</sequence>
<accession>A0A061QRU4</accession>
<reference evidence="1" key="1">
    <citation type="submission" date="2014-05" db="EMBL/GenBank/DDBJ databases">
        <title>The transcriptome of the halophilic microalga Tetraselmis sp. GSL018 isolated from the Great Salt Lake, Utah.</title>
        <authorList>
            <person name="Jinkerson R.E."/>
            <person name="D'Adamo S."/>
            <person name="Posewitz M.C."/>
        </authorList>
    </citation>
    <scope>NUCLEOTIDE SEQUENCE</scope>
    <source>
        <strain evidence="1">GSL018</strain>
    </source>
</reference>
<dbReference type="AlphaFoldDB" id="A0A061QRU4"/>
<gene>
    <name evidence="1" type="ORF">TSPGSL018_23389</name>
</gene>
<name>A0A061QRU4_9CHLO</name>
<feature type="non-terminal residue" evidence="1">
    <location>
        <position position="1"/>
    </location>
</feature>
<proteinExistence type="predicted"/>